<name>A0ABY9CII1_VITVI</name>
<gene>
    <name evidence="2" type="ORF">VitviT2T_013939</name>
</gene>
<dbReference type="Proteomes" id="UP001227230">
    <property type="component" value="Chromosome 9"/>
</dbReference>
<evidence type="ECO:0000313" key="2">
    <source>
        <dbReference type="EMBL" id="WJZ95149.1"/>
    </source>
</evidence>
<protein>
    <submittedName>
        <fullName evidence="2">Uncharacterized protein</fullName>
    </submittedName>
</protein>
<organism evidence="2 3">
    <name type="scientific">Vitis vinifera</name>
    <name type="common">Grape</name>
    <dbReference type="NCBI Taxonomy" id="29760"/>
    <lineage>
        <taxon>Eukaryota</taxon>
        <taxon>Viridiplantae</taxon>
        <taxon>Streptophyta</taxon>
        <taxon>Embryophyta</taxon>
        <taxon>Tracheophyta</taxon>
        <taxon>Spermatophyta</taxon>
        <taxon>Magnoliopsida</taxon>
        <taxon>eudicotyledons</taxon>
        <taxon>Gunneridae</taxon>
        <taxon>Pentapetalae</taxon>
        <taxon>rosids</taxon>
        <taxon>Vitales</taxon>
        <taxon>Vitaceae</taxon>
        <taxon>Viteae</taxon>
        <taxon>Vitis</taxon>
    </lineage>
</organism>
<dbReference type="EMBL" id="CP126656">
    <property type="protein sequence ID" value="WJZ95149.1"/>
    <property type="molecule type" value="Genomic_DNA"/>
</dbReference>
<evidence type="ECO:0000313" key="3">
    <source>
        <dbReference type="Proteomes" id="UP001227230"/>
    </source>
</evidence>
<keyword evidence="3" id="KW-1185">Reference proteome</keyword>
<evidence type="ECO:0000256" key="1">
    <source>
        <dbReference type="SAM" id="Coils"/>
    </source>
</evidence>
<keyword evidence="1" id="KW-0175">Coiled coil</keyword>
<proteinExistence type="predicted"/>
<sequence length="91" mass="10659">MSDKALVKHSQKELARLESELRSLVPVSSTCDHTALLRKKDLRIDKTEKEIRELTKQRDIVESRVEDLLQTIGSDQSSRQWTEFVMILKHR</sequence>
<feature type="coiled-coil region" evidence="1">
    <location>
        <begin position="37"/>
        <end position="71"/>
    </location>
</feature>
<reference evidence="2 3" key="1">
    <citation type="journal article" date="2023" name="Hortic Res">
        <title>The complete reference genome for grapevine (Vitis vinifera L.) genetics and breeding.</title>
        <authorList>
            <person name="Shi X."/>
            <person name="Cao S."/>
            <person name="Wang X."/>
            <person name="Huang S."/>
            <person name="Wang Y."/>
            <person name="Liu Z."/>
            <person name="Liu W."/>
            <person name="Leng X."/>
            <person name="Peng Y."/>
            <person name="Wang N."/>
            <person name="Wang Y."/>
            <person name="Ma Z."/>
            <person name="Xu X."/>
            <person name="Zhang F."/>
            <person name="Xue H."/>
            <person name="Zhong H."/>
            <person name="Wang Y."/>
            <person name="Zhang K."/>
            <person name="Velt A."/>
            <person name="Avia K."/>
            <person name="Holtgrawe D."/>
            <person name="Grimplet J."/>
            <person name="Matus J.T."/>
            <person name="Ware D."/>
            <person name="Wu X."/>
            <person name="Wang H."/>
            <person name="Liu C."/>
            <person name="Fang Y."/>
            <person name="Rustenholz C."/>
            <person name="Cheng Z."/>
            <person name="Xiao H."/>
            <person name="Zhou Y."/>
        </authorList>
    </citation>
    <scope>NUCLEOTIDE SEQUENCE [LARGE SCALE GENOMIC DNA]</scope>
    <source>
        <strain evidence="3">cv. Pinot noir / PN40024</strain>
        <tissue evidence="2">Leaf</tissue>
    </source>
</reference>
<accession>A0ABY9CII1</accession>